<sequence>MVLDETIQIPHYAVGWGESCSAKLGVQSKRSDSYYRKSFANRQAIESPPIGASVANHIDKPLPASARIDRAGEARRGWMSERLKESVLKTEVLIGIPGVRIPLHPRSHKRRFLCYDLVRTLSPFRYLPLPLYRLGKGRVDYLWELSRRSRWSSTSALKFLHRYCPGFDDQPLAHLDAKGVDTSYPHRKLTLFHTLPADARTAITLAAGGEWLSETLDVLFGKRDVYPSAVVLPNRSVGDAFVWYSKLFSYLYRFATVWLDTMRWQPQLGRMGMKVEGAGKKRLFPIGSPLYQALVRPIHDWAMTVLARFKMEGTSNQTQPLQYLKGKKKGFSFDLKAATDSFPVILTSCMIAGLFGIESILNFVRSLQKSYKIPNSIELIPSPLLFLHSVEACRCPFSSILQ</sequence>
<evidence type="ECO:0000256" key="1">
    <source>
        <dbReference type="SAM" id="Phobius"/>
    </source>
</evidence>
<keyword evidence="1" id="KW-0812">Transmembrane</keyword>
<dbReference type="Pfam" id="PF05919">
    <property type="entry name" value="Mitovir_RNA_pol"/>
    <property type="match status" value="1"/>
</dbReference>
<accession>A0A7J6DWA0</accession>
<keyword evidence="1" id="KW-0472">Membrane</keyword>
<keyword evidence="1" id="KW-1133">Transmembrane helix</keyword>
<organism evidence="2 3">
    <name type="scientific">Cannabis sativa</name>
    <name type="common">Hemp</name>
    <name type="synonym">Marijuana</name>
    <dbReference type="NCBI Taxonomy" id="3483"/>
    <lineage>
        <taxon>Eukaryota</taxon>
        <taxon>Viridiplantae</taxon>
        <taxon>Streptophyta</taxon>
        <taxon>Embryophyta</taxon>
        <taxon>Tracheophyta</taxon>
        <taxon>Spermatophyta</taxon>
        <taxon>Magnoliopsida</taxon>
        <taxon>eudicotyledons</taxon>
        <taxon>Gunneridae</taxon>
        <taxon>Pentapetalae</taxon>
        <taxon>rosids</taxon>
        <taxon>fabids</taxon>
        <taxon>Rosales</taxon>
        <taxon>Cannabaceae</taxon>
        <taxon>Cannabis</taxon>
    </lineage>
</organism>
<feature type="transmembrane region" description="Helical" evidence="1">
    <location>
        <begin position="342"/>
        <end position="364"/>
    </location>
</feature>
<proteinExistence type="predicted"/>
<dbReference type="Proteomes" id="UP000583929">
    <property type="component" value="Unassembled WGS sequence"/>
</dbReference>
<name>A0A7J6DWA0_CANSA</name>
<evidence type="ECO:0000313" key="2">
    <source>
        <dbReference type="EMBL" id="KAF4349950.1"/>
    </source>
</evidence>
<gene>
    <name evidence="2" type="ORF">G4B88_002372</name>
</gene>
<protein>
    <submittedName>
        <fullName evidence="2">Uncharacterized protein</fullName>
    </submittedName>
</protein>
<keyword evidence="2" id="KW-0496">Mitochondrion</keyword>
<reference evidence="2 3" key="1">
    <citation type="journal article" date="2020" name="bioRxiv">
        <title>Sequence and annotation of 42 cannabis genomes reveals extensive copy number variation in cannabinoid synthesis and pathogen resistance genes.</title>
        <authorList>
            <person name="Mckernan K.J."/>
            <person name="Helbert Y."/>
            <person name="Kane L.T."/>
            <person name="Ebling H."/>
            <person name="Zhang L."/>
            <person name="Liu B."/>
            <person name="Eaton Z."/>
            <person name="Mclaughlin S."/>
            <person name="Kingan S."/>
            <person name="Baybayan P."/>
            <person name="Concepcion G."/>
            <person name="Jordan M."/>
            <person name="Riva A."/>
            <person name="Barbazuk W."/>
            <person name="Harkins T."/>
        </authorList>
    </citation>
    <scope>NUCLEOTIDE SEQUENCE [LARGE SCALE GENOMIC DNA]</scope>
    <source>
        <strain evidence="3">cv. Jamaican Lion 4</strain>
        <tissue evidence="2">Leaf</tissue>
    </source>
</reference>
<dbReference type="EMBL" id="JAATIQ010000614">
    <property type="protein sequence ID" value="KAF4349950.1"/>
    <property type="molecule type" value="Genomic_DNA"/>
</dbReference>
<dbReference type="InterPro" id="IPR008686">
    <property type="entry name" value="RNA_pol_mitovir"/>
</dbReference>
<dbReference type="AlphaFoldDB" id="A0A7J6DWA0"/>
<comment type="caution">
    <text evidence="2">The sequence shown here is derived from an EMBL/GenBank/DDBJ whole genome shotgun (WGS) entry which is preliminary data.</text>
</comment>
<keyword evidence="3" id="KW-1185">Reference proteome</keyword>
<evidence type="ECO:0000313" key="3">
    <source>
        <dbReference type="Proteomes" id="UP000583929"/>
    </source>
</evidence>
<geneLocation type="mitochondrion" evidence="2"/>